<accession>A0A518IWM2</accession>
<dbReference type="EMBL" id="CP036318">
    <property type="protein sequence ID" value="QDV57490.1"/>
    <property type="molecule type" value="Genomic_DNA"/>
</dbReference>
<sequence>MVRAFLKHCEEAVDDEELQEIHRDLYDFMLALGPALASRDDAAYLKQAKKKLSKLRKATELFVAIQPEVSGHTNFQMAARSLQTAVDQIVVLVRG</sequence>
<gene>
    <name evidence="1" type="ORF">Mal33_35000</name>
</gene>
<dbReference type="Proteomes" id="UP000316770">
    <property type="component" value="Chromosome"/>
</dbReference>
<reference evidence="1 2" key="1">
    <citation type="submission" date="2019-02" db="EMBL/GenBank/DDBJ databases">
        <title>Deep-cultivation of Planctomycetes and their phenomic and genomic characterization uncovers novel biology.</title>
        <authorList>
            <person name="Wiegand S."/>
            <person name="Jogler M."/>
            <person name="Boedeker C."/>
            <person name="Pinto D."/>
            <person name="Vollmers J."/>
            <person name="Rivas-Marin E."/>
            <person name="Kohn T."/>
            <person name="Peeters S.H."/>
            <person name="Heuer A."/>
            <person name="Rast P."/>
            <person name="Oberbeckmann S."/>
            <person name="Bunk B."/>
            <person name="Jeske O."/>
            <person name="Meyerdierks A."/>
            <person name="Storesund J.E."/>
            <person name="Kallscheuer N."/>
            <person name="Luecker S."/>
            <person name="Lage O.M."/>
            <person name="Pohl T."/>
            <person name="Merkel B.J."/>
            <person name="Hornburger P."/>
            <person name="Mueller R.-W."/>
            <person name="Bruemmer F."/>
            <person name="Labrenz M."/>
            <person name="Spormann A.M."/>
            <person name="Op den Camp H."/>
            <person name="Overmann J."/>
            <person name="Amann R."/>
            <person name="Jetten M.S.M."/>
            <person name="Mascher T."/>
            <person name="Medema M.H."/>
            <person name="Devos D.P."/>
            <person name="Kaster A.-K."/>
            <person name="Ovreas L."/>
            <person name="Rohde M."/>
            <person name="Galperin M.Y."/>
            <person name="Jogler C."/>
        </authorList>
    </citation>
    <scope>NUCLEOTIDE SEQUENCE [LARGE SCALE GENOMIC DNA]</scope>
    <source>
        <strain evidence="1 2">Mal33</strain>
    </source>
</reference>
<evidence type="ECO:0000313" key="2">
    <source>
        <dbReference type="Proteomes" id="UP000316770"/>
    </source>
</evidence>
<name>A0A518IWM2_9BACT</name>
<dbReference type="AlphaFoldDB" id="A0A518IWM2"/>
<proteinExistence type="predicted"/>
<keyword evidence="2" id="KW-1185">Reference proteome</keyword>
<evidence type="ECO:0000313" key="1">
    <source>
        <dbReference type="EMBL" id="QDV57490.1"/>
    </source>
</evidence>
<organism evidence="1 2">
    <name type="scientific">Rosistilla oblonga</name>
    <dbReference type="NCBI Taxonomy" id="2527990"/>
    <lineage>
        <taxon>Bacteria</taxon>
        <taxon>Pseudomonadati</taxon>
        <taxon>Planctomycetota</taxon>
        <taxon>Planctomycetia</taxon>
        <taxon>Pirellulales</taxon>
        <taxon>Pirellulaceae</taxon>
        <taxon>Rosistilla</taxon>
    </lineage>
</organism>
<protein>
    <submittedName>
        <fullName evidence="1">Uncharacterized protein</fullName>
    </submittedName>
</protein>